<accession>A0A0B6YAR7</accession>
<feature type="non-terminal residue" evidence="1">
    <location>
        <position position="76"/>
    </location>
</feature>
<protein>
    <submittedName>
        <fullName evidence="1">Uncharacterized protein</fullName>
    </submittedName>
</protein>
<feature type="non-terminal residue" evidence="1">
    <location>
        <position position="1"/>
    </location>
</feature>
<organism evidence="1">
    <name type="scientific">Arion vulgaris</name>
    <dbReference type="NCBI Taxonomy" id="1028688"/>
    <lineage>
        <taxon>Eukaryota</taxon>
        <taxon>Metazoa</taxon>
        <taxon>Spiralia</taxon>
        <taxon>Lophotrochozoa</taxon>
        <taxon>Mollusca</taxon>
        <taxon>Gastropoda</taxon>
        <taxon>Heterobranchia</taxon>
        <taxon>Euthyneura</taxon>
        <taxon>Panpulmonata</taxon>
        <taxon>Eupulmonata</taxon>
        <taxon>Stylommatophora</taxon>
        <taxon>Helicina</taxon>
        <taxon>Arionoidea</taxon>
        <taxon>Arionidae</taxon>
        <taxon>Arion</taxon>
    </lineage>
</organism>
<reference evidence="1" key="1">
    <citation type="submission" date="2014-12" db="EMBL/GenBank/DDBJ databases">
        <title>Insight into the proteome of Arion vulgaris.</title>
        <authorList>
            <person name="Aradska J."/>
            <person name="Bulat T."/>
            <person name="Smidak R."/>
            <person name="Sarate P."/>
            <person name="Gangsoo J."/>
            <person name="Sialana F."/>
            <person name="Bilban M."/>
            <person name="Lubec G."/>
        </authorList>
    </citation>
    <scope>NUCLEOTIDE SEQUENCE</scope>
    <source>
        <tissue evidence="1">Skin</tissue>
    </source>
</reference>
<gene>
    <name evidence="1" type="primary">ORF17224</name>
</gene>
<evidence type="ECO:0000313" key="1">
    <source>
        <dbReference type="EMBL" id="CEK52560.1"/>
    </source>
</evidence>
<sequence>SSFSYEVGQLGQISVFDLLTILCCNGLEPSIQWGQILSCRQLVLSSEDPWKIFCPAPEPRLIFVLNLGCVSSPPLQ</sequence>
<proteinExistence type="predicted"/>
<name>A0A0B6YAR7_9EUPU</name>
<dbReference type="AlphaFoldDB" id="A0A0B6YAR7"/>
<dbReference type="EMBL" id="HACG01005695">
    <property type="protein sequence ID" value="CEK52560.1"/>
    <property type="molecule type" value="Transcribed_RNA"/>
</dbReference>